<feature type="transmembrane region" description="Helical" evidence="1">
    <location>
        <begin position="14"/>
        <end position="33"/>
    </location>
</feature>
<proteinExistence type="predicted"/>
<accession>A0A0F9THA9</accession>
<sequence>MKLLKWILRRPERFYLLGAAIFSLGGLVLASLIDTARILYPAIILYALIGTGILIGLTWIIYSLKKKPARRNFIVLNSFLQRKD</sequence>
<keyword evidence="1" id="KW-0812">Transmembrane</keyword>
<feature type="transmembrane region" description="Helical" evidence="1">
    <location>
        <begin position="39"/>
        <end position="62"/>
    </location>
</feature>
<keyword evidence="1" id="KW-1133">Transmembrane helix</keyword>
<name>A0A0F9THA9_9ZZZZ</name>
<comment type="caution">
    <text evidence="2">The sequence shown here is derived from an EMBL/GenBank/DDBJ whole genome shotgun (WGS) entry which is preliminary data.</text>
</comment>
<organism evidence="2">
    <name type="scientific">marine sediment metagenome</name>
    <dbReference type="NCBI Taxonomy" id="412755"/>
    <lineage>
        <taxon>unclassified sequences</taxon>
        <taxon>metagenomes</taxon>
        <taxon>ecological metagenomes</taxon>
    </lineage>
</organism>
<evidence type="ECO:0000313" key="2">
    <source>
        <dbReference type="EMBL" id="KKN78674.1"/>
    </source>
</evidence>
<evidence type="ECO:0000256" key="1">
    <source>
        <dbReference type="SAM" id="Phobius"/>
    </source>
</evidence>
<dbReference type="AlphaFoldDB" id="A0A0F9THA9"/>
<reference evidence="2" key="1">
    <citation type="journal article" date="2015" name="Nature">
        <title>Complex archaea that bridge the gap between prokaryotes and eukaryotes.</title>
        <authorList>
            <person name="Spang A."/>
            <person name="Saw J.H."/>
            <person name="Jorgensen S.L."/>
            <person name="Zaremba-Niedzwiedzka K."/>
            <person name="Martijn J."/>
            <person name="Lind A.E."/>
            <person name="van Eijk R."/>
            <person name="Schleper C."/>
            <person name="Guy L."/>
            <person name="Ettema T.J."/>
        </authorList>
    </citation>
    <scope>NUCLEOTIDE SEQUENCE</scope>
</reference>
<gene>
    <name evidence="2" type="ORF">LCGC14_0347410</name>
</gene>
<keyword evidence="1" id="KW-0472">Membrane</keyword>
<protein>
    <submittedName>
        <fullName evidence="2">Uncharacterized protein</fullName>
    </submittedName>
</protein>
<dbReference type="EMBL" id="LAZR01000258">
    <property type="protein sequence ID" value="KKN78674.1"/>
    <property type="molecule type" value="Genomic_DNA"/>
</dbReference>